<evidence type="ECO:0000313" key="7">
    <source>
        <dbReference type="Proteomes" id="UP000886700"/>
    </source>
</evidence>
<dbReference type="InterPro" id="IPR036784">
    <property type="entry name" value="AK/P_DHK_N_sf"/>
</dbReference>
<evidence type="ECO:0000256" key="5">
    <source>
        <dbReference type="RuleBase" id="RU366032"/>
    </source>
</evidence>
<keyword evidence="3 5" id="KW-0418">Kinase</keyword>
<organism evidence="7 8">
    <name type="scientific">Mesocricetus auratus</name>
    <name type="common">Golden hamster</name>
    <dbReference type="NCBI Taxonomy" id="10036"/>
    <lineage>
        <taxon>Eukaryota</taxon>
        <taxon>Metazoa</taxon>
        <taxon>Chordata</taxon>
        <taxon>Craniata</taxon>
        <taxon>Vertebrata</taxon>
        <taxon>Euteleostomi</taxon>
        <taxon>Mammalia</taxon>
        <taxon>Eutheria</taxon>
        <taxon>Euarchontoglires</taxon>
        <taxon>Glires</taxon>
        <taxon>Rodentia</taxon>
        <taxon>Myomorpha</taxon>
        <taxon>Muroidea</taxon>
        <taxon>Cricetidae</taxon>
        <taxon>Cricetinae</taxon>
        <taxon>Mesocricetus</taxon>
    </lineage>
</organism>
<evidence type="ECO:0000256" key="1">
    <source>
        <dbReference type="ARBA" id="ARBA00022679"/>
    </source>
</evidence>
<proteinExistence type="inferred from homology"/>
<keyword evidence="2 5" id="KW-0547">Nucleotide-binding</keyword>
<dbReference type="InterPro" id="IPR018955">
    <property type="entry name" value="BCDHK/PDK_N"/>
</dbReference>
<dbReference type="GeneID" id="121138600"/>
<feature type="domain" description="Branched-chain alpha-ketoacid dehydrogenase kinase/Pyruvate dehydrogenase kinase N-terminal" evidence="6">
    <location>
        <begin position="23"/>
        <end position="136"/>
    </location>
</feature>
<accession>A0ABM2X2U7</accession>
<protein>
    <recommendedName>
        <fullName evidence="5">Protein-serine/threonine kinase</fullName>
        <ecNumber evidence="5">2.7.11.-</ecNumber>
    </recommendedName>
</protein>
<dbReference type="Proteomes" id="UP000886700">
    <property type="component" value="Unplaced"/>
</dbReference>
<gene>
    <name evidence="8" type="primary">LOC121138600</name>
</gene>
<dbReference type="Gene3D" id="1.20.140.20">
    <property type="entry name" value="Alpha-ketoacid/pyruvate dehydrogenase kinase, N-terminal domain"/>
    <property type="match status" value="1"/>
</dbReference>
<keyword evidence="1 5" id="KW-0808">Transferase</keyword>
<evidence type="ECO:0000259" key="6">
    <source>
        <dbReference type="Pfam" id="PF10436"/>
    </source>
</evidence>
<sequence length="194" mass="22180">MPFQRQQAECGCETPENKTKMELSIAEGKSRYMQSFLELLEYENKSPEDPRVLDNFLHVLINIRNRHNDVVPTMAQGMIEYKEKFGFDPFVSSNIQYFLDHFYTNRISFCMLINQHTLLFGGDTNPAHPKHIGSIDPTCNVADVVKGFHQGAAFQQPLLRTACALCFPGAAEVAVWSEDIYSCYFTCVFSLELY</sequence>
<dbReference type="PANTHER" id="PTHR11947">
    <property type="entry name" value="PYRUVATE DEHYDROGENASE KINASE"/>
    <property type="match status" value="1"/>
</dbReference>
<dbReference type="EC" id="2.7.11.-" evidence="5"/>
<dbReference type="RefSeq" id="XP_040597200.1">
    <property type="nucleotide sequence ID" value="XM_040741266.1"/>
</dbReference>
<evidence type="ECO:0000256" key="3">
    <source>
        <dbReference type="ARBA" id="ARBA00022777"/>
    </source>
</evidence>
<keyword evidence="7" id="KW-1185">Reference proteome</keyword>
<dbReference type="InterPro" id="IPR039028">
    <property type="entry name" value="BCKD/PDK"/>
</dbReference>
<reference evidence="8" key="1">
    <citation type="submission" date="2025-08" db="UniProtKB">
        <authorList>
            <consortium name="RefSeq"/>
        </authorList>
    </citation>
    <scope>IDENTIFICATION</scope>
    <source>
        <tissue evidence="8">Liver</tissue>
    </source>
</reference>
<keyword evidence="5" id="KW-0496">Mitochondrion</keyword>
<evidence type="ECO:0000256" key="4">
    <source>
        <dbReference type="ARBA" id="ARBA00022840"/>
    </source>
</evidence>
<keyword evidence="4 5" id="KW-0067">ATP-binding</keyword>
<evidence type="ECO:0000313" key="8">
    <source>
        <dbReference type="RefSeq" id="XP_040597200.1"/>
    </source>
</evidence>
<dbReference type="PANTHER" id="PTHR11947:SF21">
    <property type="entry name" value="[PYRUVATE DEHYDROGENASE (ACETYL-TRANSFERRING)] KINASE ISOZYME 3, MITOCHONDRIAL"/>
    <property type="match status" value="1"/>
</dbReference>
<name>A0ABM2X2U7_MESAU</name>
<dbReference type="Pfam" id="PF10436">
    <property type="entry name" value="BCDHK_Adom3"/>
    <property type="match status" value="1"/>
</dbReference>
<comment type="similarity">
    <text evidence="5">Belongs to the PDK/BCKDK protein kinase family.</text>
</comment>
<comment type="subcellular location">
    <subcellularLocation>
        <location evidence="5">Mitochondrion matrix</location>
    </subcellularLocation>
</comment>
<evidence type="ECO:0000256" key="2">
    <source>
        <dbReference type="ARBA" id="ARBA00022741"/>
    </source>
</evidence>
<dbReference type="SUPFAM" id="SSF69012">
    <property type="entry name" value="alpha-ketoacid dehydrogenase kinase, N-terminal domain"/>
    <property type="match status" value="1"/>
</dbReference>